<dbReference type="eggNOG" id="KOG3387">
    <property type="taxonomic scope" value="Eukaryota"/>
</dbReference>
<dbReference type="PANTHER" id="PTHR47903">
    <property type="entry name" value="OS07G0636400 PROTEIN"/>
    <property type="match status" value="1"/>
</dbReference>
<dbReference type="PANTHER" id="PTHR47903:SF2">
    <property type="entry name" value="OS07G0636400 PROTEIN"/>
    <property type="match status" value="1"/>
</dbReference>
<organism evidence="3 5">
    <name type="scientific">Medicago truncatula</name>
    <name type="common">Barrel medic</name>
    <name type="synonym">Medicago tribuloides</name>
    <dbReference type="NCBI Taxonomy" id="3880"/>
    <lineage>
        <taxon>Eukaryota</taxon>
        <taxon>Viridiplantae</taxon>
        <taxon>Streptophyta</taxon>
        <taxon>Embryophyta</taxon>
        <taxon>Tracheophyta</taxon>
        <taxon>Spermatophyta</taxon>
        <taxon>Magnoliopsida</taxon>
        <taxon>eudicotyledons</taxon>
        <taxon>Gunneridae</taxon>
        <taxon>Pentapetalae</taxon>
        <taxon>rosids</taxon>
        <taxon>fabids</taxon>
        <taxon>Fabales</taxon>
        <taxon>Fabaceae</taxon>
        <taxon>Papilionoideae</taxon>
        <taxon>50 kb inversion clade</taxon>
        <taxon>NPAAA clade</taxon>
        <taxon>Hologalegina</taxon>
        <taxon>IRL clade</taxon>
        <taxon>Trifolieae</taxon>
        <taxon>Medicago</taxon>
    </lineage>
</organism>
<accession>A0A072TWZ0</accession>
<dbReference type="PaxDb" id="3880-AET05250"/>
<dbReference type="SUPFAM" id="SSF55315">
    <property type="entry name" value="L30e-like"/>
    <property type="match status" value="1"/>
</dbReference>
<keyword evidence="3" id="KW-0689">Ribosomal protein</keyword>
<evidence type="ECO:0000256" key="1">
    <source>
        <dbReference type="SAM" id="MobiDB-lite"/>
    </source>
</evidence>
<dbReference type="InterPro" id="IPR004038">
    <property type="entry name" value="Ribosomal_eL8/eL30/eS12/Gad45"/>
</dbReference>
<dbReference type="KEGG" id="mtr:25502271"/>
<dbReference type="STRING" id="3880.A0A072TWZ0"/>
<feature type="compositionally biased region" description="Polar residues" evidence="1">
    <location>
        <begin position="1"/>
        <end position="10"/>
    </location>
</feature>
<dbReference type="Gene3D" id="3.30.1330.30">
    <property type="match status" value="1"/>
</dbReference>
<dbReference type="ExpressionAtlas" id="A0A072TWZ0">
    <property type="expression patterns" value="differential"/>
</dbReference>
<dbReference type="EMBL" id="CM001224">
    <property type="protein sequence ID" value="KEH21353.1"/>
    <property type="molecule type" value="Genomic_DNA"/>
</dbReference>
<dbReference type="EnsemblPlants" id="KEH21353">
    <property type="protein sequence ID" value="KEH21353"/>
    <property type="gene ID" value="MTR_8g103265"/>
</dbReference>
<dbReference type="AlphaFoldDB" id="A0A072TWZ0"/>
<dbReference type="GO" id="GO:0005840">
    <property type="term" value="C:ribosome"/>
    <property type="evidence" value="ECO:0007669"/>
    <property type="project" value="UniProtKB-KW"/>
</dbReference>
<sequence>MPSSRSNNAKTPKNHGGTGNNPNPNTNSNLTSLETICYEGKHLTILLQPILRGVESARHLDGSSLPEKIWIKQQFAIGVNDVTRVLERMKPCAEFERSAQLLPSITSNHKTPSVKLQAVLVASDCSSRWLTKHLQSLASSRSVPLIFVKDNKEGSLRLGELVKLKTAITIGIKVKGNAINKIVEDIIQVDGCRLQPDESNSAGIFDDFQHHDKKGNFVTDII</sequence>
<evidence type="ECO:0000313" key="5">
    <source>
        <dbReference type="Proteomes" id="UP000002051"/>
    </source>
</evidence>
<reference evidence="3 5" key="1">
    <citation type="journal article" date="2011" name="Nature">
        <title>The Medicago genome provides insight into the evolution of rhizobial symbioses.</title>
        <authorList>
            <person name="Young N.D."/>
            <person name="Debelle F."/>
            <person name="Oldroyd G.E."/>
            <person name="Geurts R."/>
            <person name="Cannon S.B."/>
            <person name="Udvardi M.K."/>
            <person name="Benedito V.A."/>
            <person name="Mayer K.F."/>
            <person name="Gouzy J."/>
            <person name="Schoof H."/>
            <person name="Van de Peer Y."/>
            <person name="Proost S."/>
            <person name="Cook D.R."/>
            <person name="Meyers B.C."/>
            <person name="Spannagl M."/>
            <person name="Cheung F."/>
            <person name="De Mita S."/>
            <person name="Krishnakumar V."/>
            <person name="Gundlach H."/>
            <person name="Zhou S."/>
            <person name="Mudge J."/>
            <person name="Bharti A.K."/>
            <person name="Murray J.D."/>
            <person name="Naoumkina M.A."/>
            <person name="Rosen B."/>
            <person name="Silverstein K.A."/>
            <person name="Tang H."/>
            <person name="Rombauts S."/>
            <person name="Zhao P.X."/>
            <person name="Zhou P."/>
            <person name="Barbe V."/>
            <person name="Bardou P."/>
            <person name="Bechner M."/>
            <person name="Bellec A."/>
            <person name="Berger A."/>
            <person name="Berges H."/>
            <person name="Bidwell S."/>
            <person name="Bisseling T."/>
            <person name="Choisne N."/>
            <person name="Couloux A."/>
            <person name="Denny R."/>
            <person name="Deshpande S."/>
            <person name="Dai X."/>
            <person name="Doyle J.J."/>
            <person name="Dudez A.M."/>
            <person name="Farmer A.D."/>
            <person name="Fouteau S."/>
            <person name="Franken C."/>
            <person name="Gibelin C."/>
            <person name="Gish J."/>
            <person name="Goldstein S."/>
            <person name="Gonzalez A.J."/>
            <person name="Green P.J."/>
            <person name="Hallab A."/>
            <person name="Hartog M."/>
            <person name="Hua A."/>
            <person name="Humphray S.J."/>
            <person name="Jeong D.H."/>
            <person name="Jing Y."/>
            <person name="Jocker A."/>
            <person name="Kenton S.M."/>
            <person name="Kim D.J."/>
            <person name="Klee K."/>
            <person name="Lai H."/>
            <person name="Lang C."/>
            <person name="Lin S."/>
            <person name="Macmil S.L."/>
            <person name="Magdelenat G."/>
            <person name="Matthews L."/>
            <person name="McCorrison J."/>
            <person name="Monaghan E.L."/>
            <person name="Mun J.H."/>
            <person name="Najar F.Z."/>
            <person name="Nicholson C."/>
            <person name="Noirot C."/>
            <person name="O'Bleness M."/>
            <person name="Paule C.R."/>
            <person name="Poulain J."/>
            <person name="Prion F."/>
            <person name="Qin B."/>
            <person name="Qu C."/>
            <person name="Retzel E.F."/>
            <person name="Riddle C."/>
            <person name="Sallet E."/>
            <person name="Samain S."/>
            <person name="Samson N."/>
            <person name="Sanders I."/>
            <person name="Saurat O."/>
            <person name="Scarpelli C."/>
            <person name="Schiex T."/>
            <person name="Segurens B."/>
            <person name="Severin A.J."/>
            <person name="Sherrier D.J."/>
            <person name="Shi R."/>
            <person name="Sims S."/>
            <person name="Singer S.R."/>
            <person name="Sinharoy S."/>
            <person name="Sterck L."/>
            <person name="Viollet A."/>
            <person name="Wang B.B."/>
            <person name="Wang K."/>
            <person name="Wang M."/>
            <person name="Wang X."/>
            <person name="Warfsmann J."/>
            <person name="Weissenbach J."/>
            <person name="White D.D."/>
            <person name="White J.D."/>
            <person name="Wiley G.B."/>
            <person name="Wincker P."/>
            <person name="Xing Y."/>
            <person name="Yang L."/>
            <person name="Yao Z."/>
            <person name="Ying F."/>
            <person name="Zhai J."/>
            <person name="Zhou L."/>
            <person name="Zuber A."/>
            <person name="Denarie J."/>
            <person name="Dixon R.A."/>
            <person name="May G.D."/>
            <person name="Schwartz D.C."/>
            <person name="Rogers J."/>
            <person name="Quetier F."/>
            <person name="Town C.D."/>
            <person name="Roe B.A."/>
        </authorList>
    </citation>
    <scope>NUCLEOTIDE SEQUENCE [LARGE SCALE GENOMIC DNA]</scope>
    <source>
        <strain evidence="3">A17</strain>
        <strain evidence="4 5">cv. Jemalong A17</strain>
    </source>
</reference>
<dbReference type="Proteomes" id="UP000002051">
    <property type="component" value="Chromosome 8"/>
</dbReference>
<protein>
    <submittedName>
        <fullName evidence="3">Ribosomal protein L7Ae/L30e/S12e/Gadd45 family protein</fullName>
    </submittedName>
</protein>
<evidence type="ECO:0000313" key="3">
    <source>
        <dbReference type="EMBL" id="KEH21353.1"/>
    </source>
</evidence>
<reference evidence="3 5" key="2">
    <citation type="journal article" date="2014" name="BMC Genomics">
        <title>An improved genome release (version Mt4.0) for the model legume Medicago truncatula.</title>
        <authorList>
            <person name="Tang H."/>
            <person name="Krishnakumar V."/>
            <person name="Bidwell S."/>
            <person name="Rosen B."/>
            <person name="Chan A."/>
            <person name="Zhou S."/>
            <person name="Gentzbittel L."/>
            <person name="Childs K.L."/>
            <person name="Yandell M."/>
            <person name="Gundlach H."/>
            <person name="Mayer K.F."/>
            <person name="Schwartz D.C."/>
            <person name="Town C.D."/>
        </authorList>
    </citation>
    <scope>GENOME REANNOTATION</scope>
    <source>
        <strain evidence="3">A17</strain>
        <strain evidence="4 5">cv. Jemalong A17</strain>
    </source>
</reference>
<evidence type="ECO:0000313" key="4">
    <source>
        <dbReference type="EnsemblPlants" id="KEH21353"/>
    </source>
</evidence>
<keyword evidence="5" id="KW-1185">Reference proteome</keyword>
<feature type="region of interest" description="Disordered" evidence="1">
    <location>
        <begin position="1"/>
        <end position="28"/>
    </location>
</feature>
<evidence type="ECO:0000259" key="2">
    <source>
        <dbReference type="Pfam" id="PF01248"/>
    </source>
</evidence>
<dbReference type="InterPro" id="IPR029064">
    <property type="entry name" value="Ribosomal_eL30-like_sf"/>
</dbReference>
<keyword evidence="3" id="KW-0687">Ribonucleoprotein</keyword>
<proteinExistence type="predicted"/>
<name>A0A072TWZ0_MEDTR</name>
<dbReference type="OrthoDB" id="20109at2759"/>
<dbReference type="Pfam" id="PF01248">
    <property type="entry name" value="Ribosomal_L7Ae"/>
    <property type="match status" value="1"/>
</dbReference>
<feature type="domain" description="Ribosomal protein eL8/eL30/eS12/Gadd45" evidence="2">
    <location>
        <begin position="115"/>
        <end position="178"/>
    </location>
</feature>
<gene>
    <name evidence="4" type="primary">25502271</name>
    <name evidence="3" type="ordered locus">MTR_8g103265</name>
</gene>
<reference evidence="4" key="3">
    <citation type="submission" date="2015-04" db="UniProtKB">
        <authorList>
            <consortium name="EnsemblPlants"/>
        </authorList>
    </citation>
    <scope>IDENTIFICATION</scope>
    <source>
        <strain evidence="4">cv. Jemalong A17</strain>
    </source>
</reference>